<gene>
    <name evidence="3" type="ORF">AFUS01_LOCUS45429</name>
</gene>
<feature type="compositionally biased region" description="Acidic residues" evidence="2">
    <location>
        <begin position="10"/>
        <end position="21"/>
    </location>
</feature>
<dbReference type="GO" id="GO:0006729">
    <property type="term" value="P:tetrahydrobiopterin biosynthetic process"/>
    <property type="evidence" value="ECO:0007669"/>
    <property type="project" value="InterPro"/>
</dbReference>
<evidence type="ECO:0000256" key="1">
    <source>
        <dbReference type="ARBA" id="ARBA00030497"/>
    </source>
</evidence>
<feature type="region of interest" description="Disordered" evidence="2">
    <location>
        <begin position="1"/>
        <end position="181"/>
    </location>
</feature>
<dbReference type="Proteomes" id="UP000708208">
    <property type="component" value="Unassembled WGS sequence"/>
</dbReference>
<dbReference type="Pfam" id="PF01329">
    <property type="entry name" value="Pterin_4a"/>
    <property type="match status" value="1"/>
</dbReference>
<proteinExistence type="predicted"/>
<organism evidence="3 4">
    <name type="scientific">Allacma fusca</name>
    <dbReference type="NCBI Taxonomy" id="39272"/>
    <lineage>
        <taxon>Eukaryota</taxon>
        <taxon>Metazoa</taxon>
        <taxon>Ecdysozoa</taxon>
        <taxon>Arthropoda</taxon>
        <taxon>Hexapoda</taxon>
        <taxon>Collembola</taxon>
        <taxon>Symphypleona</taxon>
        <taxon>Sminthuridae</taxon>
        <taxon>Allacma</taxon>
    </lineage>
</organism>
<comment type="caution">
    <text evidence="3">The sequence shown here is derived from an EMBL/GenBank/DDBJ whole genome shotgun (WGS) entry which is preliminary data.</text>
</comment>
<dbReference type="GO" id="GO:0008124">
    <property type="term" value="F:4-alpha-hydroxytetrahydrobiopterin dehydratase activity"/>
    <property type="evidence" value="ECO:0007669"/>
    <property type="project" value="InterPro"/>
</dbReference>
<reference evidence="3" key="1">
    <citation type="submission" date="2021-06" db="EMBL/GenBank/DDBJ databases">
        <authorList>
            <person name="Hodson N. C."/>
            <person name="Mongue J. A."/>
            <person name="Jaron S. K."/>
        </authorList>
    </citation>
    <scope>NUCLEOTIDE SEQUENCE</scope>
</reference>
<dbReference type="InterPro" id="IPR001533">
    <property type="entry name" value="Pterin_deHydtase"/>
</dbReference>
<accession>A0A8J2LQG7</accession>
<dbReference type="OrthoDB" id="277398at2759"/>
<keyword evidence="4" id="KW-1185">Reference proteome</keyword>
<dbReference type="EMBL" id="CAJVCH010570900">
    <property type="protein sequence ID" value="CAG7836153.1"/>
    <property type="molecule type" value="Genomic_DNA"/>
</dbReference>
<dbReference type="PANTHER" id="PTHR12599:SF0">
    <property type="entry name" value="PTERIN-4-ALPHA-CARBINOLAMINE DEHYDRATASE"/>
    <property type="match status" value="1"/>
</dbReference>
<dbReference type="PANTHER" id="PTHR12599">
    <property type="entry name" value="PTERIN-4-ALPHA-CARBINOLAMINE DEHYDRATASE"/>
    <property type="match status" value="1"/>
</dbReference>
<evidence type="ECO:0000313" key="3">
    <source>
        <dbReference type="EMBL" id="CAG7836153.1"/>
    </source>
</evidence>
<evidence type="ECO:0000256" key="2">
    <source>
        <dbReference type="SAM" id="MobiDB-lite"/>
    </source>
</evidence>
<dbReference type="AlphaFoldDB" id="A0A8J2LQG7"/>
<name>A0A8J2LQG7_9HEXA</name>
<feature type="compositionally biased region" description="Polar residues" evidence="2">
    <location>
        <begin position="164"/>
        <end position="174"/>
    </location>
</feature>
<feature type="compositionally biased region" description="Basic and acidic residues" evidence="2">
    <location>
        <begin position="80"/>
        <end position="89"/>
    </location>
</feature>
<sequence length="281" mass="30668">MSKLENPDCISEEPGDDDDEVICVSSGSSELSEDERSKGAWRNGPTTGRPRKRVRSQESAPRGRRRNVQARKSTGVPPKWRSEQVDKSDSALSDESDTESSSRVPSEPGRRYPKGGKKWSAIVAHNSNSESGSQNSKPSPSCENPGGDRNGKGNSAHAEPEPEPSSSAQATPDVSTDEESLCDGLSARESILKLDGWNLLDATDSSRETFCKEYSFKGFNEAWNFMSQVTVKLQVMNHHPDWHQVNNKVKVSLPSSDADGLTSKDSILAEFMDKVAKGINV</sequence>
<protein>
    <recommendedName>
        <fullName evidence="1">4-alpha-hydroxy-tetrahydropterin dehydratase</fullName>
    </recommendedName>
</protein>
<evidence type="ECO:0000313" key="4">
    <source>
        <dbReference type="Proteomes" id="UP000708208"/>
    </source>
</evidence>
<feature type="compositionally biased region" description="Polar residues" evidence="2">
    <location>
        <begin position="125"/>
        <end position="142"/>
    </location>
</feature>